<dbReference type="Proteomes" id="UP001143545">
    <property type="component" value="Unassembled WGS sequence"/>
</dbReference>
<name>A0A9W6EUN1_9FLAO</name>
<dbReference type="AlphaFoldDB" id="A0A9W6EUN1"/>
<organism evidence="1 2">
    <name type="scientific">Neptunitalea chrysea</name>
    <dbReference type="NCBI Taxonomy" id="1647581"/>
    <lineage>
        <taxon>Bacteria</taxon>
        <taxon>Pseudomonadati</taxon>
        <taxon>Bacteroidota</taxon>
        <taxon>Flavobacteriia</taxon>
        <taxon>Flavobacteriales</taxon>
        <taxon>Flavobacteriaceae</taxon>
        <taxon>Neptunitalea</taxon>
    </lineage>
</organism>
<dbReference type="PROSITE" id="PS51257">
    <property type="entry name" value="PROKAR_LIPOPROTEIN"/>
    <property type="match status" value="1"/>
</dbReference>
<keyword evidence="2" id="KW-1185">Reference proteome</keyword>
<dbReference type="RefSeq" id="WP_281752985.1">
    <property type="nucleotide sequence ID" value="NZ_BRVP01000005.1"/>
</dbReference>
<accession>A0A9W6EUN1</accession>
<evidence type="ECO:0000313" key="1">
    <source>
        <dbReference type="EMBL" id="GLB51936.1"/>
    </source>
</evidence>
<proteinExistence type="predicted"/>
<protein>
    <recommendedName>
        <fullName evidence="3">Lipoprotein</fullName>
    </recommendedName>
</protein>
<reference evidence="1" key="1">
    <citation type="submission" date="2022-07" db="EMBL/GenBank/DDBJ databases">
        <title>Taxonomy of Novel Oxalotrophic and Methylotrophic Bacteria.</title>
        <authorList>
            <person name="Sahin N."/>
            <person name="Tani A."/>
        </authorList>
    </citation>
    <scope>NUCLEOTIDE SEQUENCE</scope>
    <source>
        <strain evidence="1">AM327</strain>
    </source>
</reference>
<sequence length="151" mass="16768">MKKIIMALSISSFLFTGCNFMNHDTKEKINTGGKNVGKTATEFFEGVSKGVEETLECELVLSDELQSNGIETGAFKITTDSTKTSKNILTTYLIFNKNFDANISAKAFDKKGKEIGRAITTVKGTKGQAEYFDFKFNDRTDIGTRSKIYLE</sequence>
<evidence type="ECO:0008006" key="3">
    <source>
        <dbReference type="Google" id="ProtNLM"/>
    </source>
</evidence>
<gene>
    <name evidence="1" type="ORF">NBRC110019_09750</name>
</gene>
<evidence type="ECO:0000313" key="2">
    <source>
        <dbReference type="Proteomes" id="UP001143545"/>
    </source>
</evidence>
<comment type="caution">
    <text evidence="1">The sequence shown here is derived from an EMBL/GenBank/DDBJ whole genome shotgun (WGS) entry which is preliminary data.</text>
</comment>
<dbReference type="EMBL" id="BRVP01000005">
    <property type="protein sequence ID" value="GLB51936.1"/>
    <property type="molecule type" value="Genomic_DNA"/>
</dbReference>